<dbReference type="AlphaFoldDB" id="A0AAJ6DCD5"/>
<dbReference type="Pfam" id="PF00300">
    <property type="entry name" value="His_Phos_1"/>
    <property type="match status" value="1"/>
</dbReference>
<dbReference type="Proteomes" id="UP001224674">
    <property type="component" value="Chromosome"/>
</dbReference>
<dbReference type="GO" id="GO:0016791">
    <property type="term" value="F:phosphatase activity"/>
    <property type="evidence" value="ECO:0007669"/>
    <property type="project" value="TreeGrafter"/>
</dbReference>
<keyword evidence="1" id="KW-0378">Hydrolase</keyword>
<accession>A0AAJ6DCD5</accession>
<dbReference type="RefSeq" id="WP_110097995.1">
    <property type="nucleotide sequence ID" value="NZ_CP122566.1"/>
</dbReference>
<dbReference type="InterPro" id="IPR029033">
    <property type="entry name" value="His_PPase_superfam"/>
</dbReference>
<dbReference type="InterPro" id="IPR050275">
    <property type="entry name" value="PGM_Phosphatase"/>
</dbReference>
<dbReference type="EMBL" id="CP122566">
    <property type="protein sequence ID" value="WGH93046.1"/>
    <property type="molecule type" value="Genomic_DNA"/>
</dbReference>
<dbReference type="Gene3D" id="3.40.50.1240">
    <property type="entry name" value="Phosphoglycerate mutase-like"/>
    <property type="match status" value="1"/>
</dbReference>
<name>A0AAJ6DCD5_9MICC</name>
<evidence type="ECO:0000313" key="2">
    <source>
        <dbReference type="Proteomes" id="UP001224674"/>
    </source>
</evidence>
<proteinExistence type="predicted"/>
<dbReference type="GO" id="GO:0005737">
    <property type="term" value="C:cytoplasm"/>
    <property type="evidence" value="ECO:0007669"/>
    <property type="project" value="TreeGrafter"/>
</dbReference>
<dbReference type="PANTHER" id="PTHR48100">
    <property type="entry name" value="BROAD-SPECIFICITY PHOSPHATASE YOR283W-RELATED"/>
    <property type="match status" value="1"/>
</dbReference>
<organism evidence="1 2">
    <name type="scientific">Auritidibacter ignavus</name>
    <dbReference type="NCBI Taxonomy" id="678932"/>
    <lineage>
        <taxon>Bacteria</taxon>
        <taxon>Bacillati</taxon>
        <taxon>Actinomycetota</taxon>
        <taxon>Actinomycetes</taxon>
        <taxon>Micrococcales</taxon>
        <taxon>Micrococcaceae</taxon>
        <taxon>Auritidibacter</taxon>
    </lineage>
</organism>
<dbReference type="SMART" id="SM00855">
    <property type="entry name" value="PGAM"/>
    <property type="match status" value="1"/>
</dbReference>
<dbReference type="CDD" id="cd07067">
    <property type="entry name" value="HP_PGM_like"/>
    <property type="match status" value="1"/>
</dbReference>
<keyword evidence="2" id="KW-1185">Reference proteome</keyword>
<dbReference type="InterPro" id="IPR013078">
    <property type="entry name" value="His_Pase_superF_clade-1"/>
</dbReference>
<protein>
    <submittedName>
        <fullName evidence="1">Histidine phosphatase family protein</fullName>
        <ecNumber evidence="1">3.1.3.-</ecNumber>
    </submittedName>
</protein>
<evidence type="ECO:0000313" key="1">
    <source>
        <dbReference type="EMBL" id="WGH93046.1"/>
    </source>
</evidence>
<reference evidence="1 2" key="1">
    <citation type="submission" date="2023-03" db="EMBL/GenBank/DDBJ databases">
        <title>Complete genome sequences of several Auritidibacter ignavus strains isolated from ear infections.</title>
        <authorList>
            <person name="Baehr T."/>
            <person name="Baumhoegger A.M."/>
        </authorList>
    </citation>
    <scope>NUCLEOTIDE SEQUENCE [LARGE SCALE GENOMIC DNA]</scope>
    <source>
        <strain evidence="1 2">BABAE-6</strain>
    </source>
</reference>
<dbReference type="EC" id="3.1.3.-" evidence="1"/>
<gene>
    <name evidence="1" type="ORF">QDX21_12260</name>
</gene>
<dbReference type="PANTHER" id="PTHR48100:SF51">
    <property type="entry name" value="PHOSPHOGLYCERATE MUTASE"/>
    <property type="match status" value="1"/>
</dbReference>
<sequence>MSVATIHMVRHGEVHNPGEVLYGRLPGFHLSSLGYQMADAIADWFVDRATERGEAPKILVSSPLLRAQETIQPLAEALGLPVRIERRVIEAGNKFEGRSDMSSQLKKPWNWPLVLNPFRPSWGEPYRAQVQRVSSAMFDLRDELLARHGGGEAVVVSHQLPIWVTRLSAERARLWHDPRERECSLTSVTTFHFDPGYHLPRIEYREPNAELTGSAAALPGA</sequence>
<dbReference type="SUPFAM" id="SSF53254">
    <property type="entry name" value="Phosphoglycerate mutase-like"/>
    <property type="match status" value="1"/>
</dbReference>